<evidence type="ECO:0000313" key="2">
    <source>
        <dbReference type="Proteomes" id="UP001177021"/>
    </source>
</evidence>
<protein>
    <submittedName>
        <fullName evidence="1">Uncharacterized protein</fullName>
    </submittedName>
</protein>
<gene>
    <name evidence="1" type="ORF">MILVUS5_LOCUS27744</name>
</gene>
<name>A0ACB0L0P1_TRIPR</name>
<reference evidence="1" key="1">
    <citation type="submission" date="2023-10" db="EMBL/GenBank/DDBJ databases">
        <authorList>
            <person name="Rodriguez Cubillos JULIANA M."/>
            <person name="De Vega J."/>
        </authorList>
    </citation>
    <scope>NUCLEOTIDE SEQUENCE</scope>
</reference>
<organism evidence="1 2">
    <name type="scientific">Trifolium pratense</name>
    <name type="common">Red clover</name>
    <dbReference type="NCBI Taxonomy" id="57577"/>
    <lineage>
        <taxon>Eukaryota</taxon>
        <taxon>Viridiplantae</taxon>
        <taxon>Streptophyta</taxon>
        <taxon>Embryophyta</taxon>
        <taxon>Tracheophyta</taxon>
        <taxon>Spermatophyta</taxon>
        <taxon>Magnoliopsida</taxon>
        <taxon>eudicotyledons</taxon>
        <taxon>Gunneridae</taxon>
        <taxon>Pentapetalae</taxon>
        <taxon>rosids</taxon>
        <taxon>fabids</taxon>
        <taxon>Fabales</taxon>
        <taxon>Fabaceae</taxon>
        <taxon>Papilionoideae</taxon>
        <taxon>50 kb inversion clade</taxon>
        <taxon>NPAAA clade</taxon>
        <taxon>Hologalegina</taxon>
        <taxon>IRL clade</taxon>
        <taxon>Trifolieae</taxon>
        <taxon>Trifolium</taxon>
    </lineage>
</organism>
<evidence type="ECO:0000313" key="1">
    <source>
        <dbReference type="EMBL" id="CAJ2662125.1"/>
    </source>
</evidence>
<comment type="caution">
    <text evidence="1">The sequence shown here is derived from an EMBL/GenBank/DDBJ whole genome shotgun (WGS) entry which is preliminary data.</text>
</comment>
<accession>A0ACB0L0P1</accession>
<proteinExistence type="predicted"/>
<dbReference type="Proteomes" id="UP001177021">
    <property type="component" value="Unassembled WGS sequence"/>
</dbReference>
<dbReference type="EMBL" id="CASHSV030000409">
    <property type="protein sequence ID" value="CAJ2662125.1"/>
    <property type="molecule type" value="Genomic_DNA"/>
</dbReference>
<sequence length="630" mass="71924">MEAMVARNLFTGYSVGGQESIVVSHLQFTDDTLLMRVKSWANFRALRAVLVLFETMSGLKVNFHKSMLVGVNIPDSWLDEAASVLCCKVGKIPFLYLGLQIGGDPRRLVFWEPVLSRIKNRLSGWKSRFLSFGGRLVLLKSVLTSLPVYALSFFKAPSARYGMEGGRLCEGSRRGSVWWRELVRIREDEGELGGSWFWEHVLRRVGDGSDTLFWTDPWLDGISLKERFGRLFALAETKSRSVAEMFALGWGADGGAWVWRRSLRAWEEEMLGECQSLLLDISLQDQTLDKWQWRPDPDTGYTVGGVYQILTHQTSVTVHDAENLLWHPQVPLTVSIFAWRLLRDRLPTRANLAIRGVLSSTADTCVFGCGVAESAYHLFSSCSIAGSLWDLVCAWVGILQVAFTTLRDHFVQFTVSAGVSRARRSFLQLLWLVCVWVIWTERNHRLFKGSTDTPHLLLDKIKLFSFRQAPNVVNCDPNKRILRKFEFLISKGASNSEIVEIVCRSPRILYSSLENNIIPTFELVRRFLPSNEKVIERILLCKFFFGHYSIIKNVNLLLDEGVTDSNIRYLLLKRPSMLLYNYMRDALNVVKEMGFNDPSNVNFVMALVAKGAMSKSWWDAKVVVFKRWGW</sequence>
<keyword evidence="2" id="KW-1185">Reference proteome</keyword>